<evidence type="ECO:0000313" key="3">
    <source>
        <dbReference type="EMBL" id="QES29970.1"/>
    </source>
</evidence>
<dbReference type="GO" id="GO:0006355">
    <property type="term" value="P:regulation of DNA-templated transcription"/>
    <property type="evidence" value="ECO:0007669"/>
    <property type="project" value="InterPro"/>
</dbReference>
<dbReference type="InterPro" id="IPR003593">
    <property type="entry name" value="AAA+_ATPase"/>
</dbReference>
<dbReference type="GO" id="GO:0043531">
    <property type="term" value="F:ADP binding"/>
    <property type="evidence" value="ECO:0007669"/>
    <property type="project" value="InterPro"/>
</dbReference>
<organism evidence="3 4">
    <name type="scientific">Streptomyces venezuelae</name>
    <dbReference type="NCBI Taxonomy" id="54571"/>
    <lineage>
        <taxon>Bacteria</taxon>
        <taxon>Bacillati</taxon>
        <taxon>Actinomycetota</taxon>
        <taxon>Actinomycetes</taxon>
        <taxon>Kitasatosporales</taxon>
        <taxon>Streptomycetaceae</taxon>
        <taxon>Streptomyces</taxon>
    </lineage>
</organism>
<feature type="domain" description="AAA+ ATPase" evidence="2">
    <location>
        <begin position="277"/>
        <end position="412"/>
    </location>
</feature>
<dbReference type="SUPFAM" id="SSF52540">
    <property type="entry name" value="P-loop containing nucleoside triphosphate hydrolases"/>
    <property type="match status" value="1"/>
</dbReference>
<protein>
    <recommendedName>
        <fullName evidence="2">AAA+ ATPase domain-containing protein</fullName>
    </recommendedName>
</protein>
<dbReference type="InterPro" id="IPR027417">
    <property type="entry name" value="P-loop_NTPase"/>
</dbReference>
<dbReference type="InterPro" id="IPR019734">
    <property type="entry name" value="TPR_rpt"/>
</dbReference>
<keyword evidence="4" id="KW-1185">Reference proteome</keyword>
<sequence>MEGYVLGPVRAEGDGGRRVVEGSKVAALFALLVTSPGCRCNRKEIAEALWEGDEDVRGRVDRVVADLRKRLGQESVPHSGKSGYCTLRVPVGDVDLLRFREKVKQAEGLTCKAQFELLGAALEEWDGEDEPLHGLSETGLHLRREELRAELMAAVHARLDAAYKSREVKWLREETEKWFERAPELPQIFRFYLLAHADMPESRFERLIKKWEKRNGKADVDVQSAIDQVRGEGRRPGGVLLPPVPDQLPGGRRKPIGQDELIGDLFEAVCEEQDAGNMALVLISGMAGVGKTTVAENLAGRLRERFPDGVLRGELNGFTDGDVRPAEPDEILDGFLAALPPYTTVTGTESKSNALRSALAHRSVLIVLDDALSAQQVLPLLPGDGTCAVIVTSRNDLLRLRSERRVLFRKMEPLHEADALEVLQEKVSAEDRAKHAVPFSKLVHLCGRLPLALVVVARLLEVGARPLHTLPALVREMEKELERTKLDTLDLPEHELSVRAALNCSVRVLNKEARLLLWQLAVHPGPSASWEAVMDLGRAVDEGTRTDRALVDLVAANLVEHHGDRYGLHDLVRAFALRHVRPVPDGENAKIERATVRQVLAHQLHNVRACDRVLDRERTLPTGEPGAVRVIDPADLAEAMAFLDEEYATVQRGVHLAINRRIDQYTWLLPMALVIYQWRRRLLDDARQNLRYAAEAAETVARPVDCAMVYRSLAGTHWRLGEYDLAVGNLRRAVRLSEEDHSTEGRLSLAHTLHRLGLTLRKQGDRTGAEEALGRALELCRELSDRVGEAAVLNVLGAIDFDRGEHEQALRRCADALGVVKRTTERSGLADVLFTLAKVHLARAERDEAITLYRQASEIYREQENWPNEEKVRMLFADVLVSADDTDGAVRELERAIVLRELMGGEGVREVRERLEGLR</sequence>
<gene>
    <name evidence="3" type="ORF">DEJ47_29155</name>
</gene>
<name>A0A5P2BJ11_STRVZ</name>
<dbReference type="RefSeq" id="WP_150173177.1">
    <property type="nucleotide sequence ID" value="NZ_JBEYTA010000005.1"/>
</dbReference>
<dbReference type="SUPFAM" id="SSF48452">
    <property type="entry name" value="TPR-like"/>
    <property type="match status" value="2"/>
</dbReference>
<dbReference type="PANTHER" id="PTHR47691:SF3">
    <property type="entry name" value="HTH-TYPE TRANSCRIPTIONAL REGULATOR RV0890C-RELATED"/>
    <property type="match status" value="1"/>
</dbReference>
<dbReference type="EMBL" id="CP029193">
    <property type="protein sequence ID" value="QES29970.1"/>
    <property type="molecule type" value="Genomic_DNA"/>
</dbReference>
<reference evidence="3 4" key="1">
    <citation type="submission" date="2018-05" db="EMBL/GenBank/DDBJ databases">
        <title>Streptomyces venezuelae.</title>
        <authorList>
            <person name="Kim W."/>
            <person name="Lee N."/>
            <person name="Cho B.-K."/>
        </authorList>
    </citation>
    <scope>NUCLEOTIDE SEQUENCE [LARGE SCALE GENOMIC DNA]</scope>
    <source>
        <strain evidence="3 4">ATCC 14583</strain>
    </source>
</reference>
<keyword evidence="1" id="KW-0802">TPR repeat</keyword>
<dbReference type="GO" id="GO:0003677">
    <property type="term" value="F:DNA binding"/>
    <property type="evidence" value="ECO:0007669"/>
    <property type="project" value="InterPro"/>
</dbReference>
<accession>A0A5P2BJ11</accession>
<dbReference type="OrthoDB" id="581105at2"/>
<dbReference type="Gene3D" id="1.25.40.10">
    <property type="entry name" value="Tetratricopeptide repeat domain"/>
    <property type="match status" value="1"/>
</dbReference>
<dbReference type="PANTHER" id="PTHR47691">
    <property type="entry name" value="REGULATOR-RELATED"/>
    <property type="match status" value="1"/>
</dbReference>
<dbReference type="Pfam" id="PF13424">
    <property type="entry name" value="TPR_12"/>
    <property type="match status" value="1"/>
</dbReference>
<dbReference type="SMART" id="SM00382">
    <property type="entry name" value="AAA"/>
    <property type="match status" value="1"/>
</dbReference>
<proteinExistence type="predicted"/>
<evidence type="ECO:0000256" key="1">
    <source>
        <dbReference type="PROSITE-ProRule" id="PRU00339"/>
    </source>
</evidence>
<dbReference type="Gene3D" id="1.10.10.10">
    <property type="entry name" value="Winged helix-like DNA-binding domain superfamily/Winged helix DNA-binding domain"/>
    <property type="match status" value="1"/>
</dbReference>
<dbReference type="SMART" id="SM00028">
    <property type="entry name" value="TPR"/>
    <property type="match status" value="4"/>
</dbReference>
<dbReference type="Proteomes" id="UP000323046">
    <property type="component" value="Chromosome"/>
</dbReference>
<dbReference type="InterPro" id="IPR011990">
    <property type="entry name" value="TPR-like_helical_dom_sf"/>
</dbReference>
<feature type="repeat" description="TPR" evidence="1">
    <location>
        <begin position="830"/>
        <end position="863"/>
    </location>
</feature>
<dbReference type="SUPFAM" id="SSF46894">
    <property type="entry name" value="C-terminal effector domain of the bipartite response regulators"/>
    <property type="match status" value="1"/>
</dbReference>
<evidence type="ECO:0000313" key="4">
    <source>
        <dbReference type="Proteomes" id="UP000323046"/>
    </source>
</evidence>
<dbReference type="InterPro" id="IPR036388">
    <property type="entry name" value="WH-like_DNA-bd_sf"/>
</dbReference>
<dbReference type="PROSITE" id="PS50005">
    <property type="entry name" value="TPR"/>
    <property type="match status" value="2"/>
</dbReference>
<dbReference type="AlphaFoldDB" id="A0A5P2BJ11"/>
<dbReference type="Pfam" id="PF13374">
    <property type="entry name" value="TPR_10"/>
    <property type="match status" value="1"/>
</dbReference>
<dbReference type="PRINTS" id="PR00364">
    <property type="entry name" value="DISEASERSIST"/>
</dbReference>
<feature type="repeat" description="TPR" evidence="1">
    <location>
        <begin position="707"/>
        <end position="740"/>
    </location>
</feature>
<dbReference type="Gene3D" id="3.40.50.300">
    <property type="entry name" value="P-loop containing nucleotide triphosphate hydrolases"/>
    <property type="match status" value="1"/>
</dbReference>
<evidence type="ECO:0000259" key="2">
    <source>
        <dbReference type="SMART" id="SM00382"/>
    </source>
</evidence>
<dbReference type="InterPro" id="IPR016032">
    <property type="entry name" value="Sig_transdc_resp-reg_C-effctor"/>
</dbReference>